<dbReference type="EMBL" id="ACYT02000031">
    <property type="protein sequence ID" value="EFF79891.1"/>
    <property type="molecule type" value="Genomic_DNA"/>
</dbReference>
<evidence type="ECO:0000256" key="1">
    <source>
        <dbReference type="SAM" id="MobiDB-lite"/>
    </source>
</evidence>
<evidence type="ECO:0000313" key="3">
    <source>
        <dbReference type="Proteomes" id="UP000003150"/>
    </source>
</evidence>
<proteinExistence type="predicted"/>
<gene>
    <name evidence="2" type="ORF">HMPREF0970_01114</name>
</gene>
<dbReference type="Proteomes" id="UP000003150">
    <property type="component" value="Unassembled WGS sequence"/>
</dbReference>
<name>D4TYT6_9ACTO</name>
<protein>
    <submittedName>
        <fullName evidence="2">Uncharacterized protein</fullName>
    </submittedName>
</protein>
<organism evidence="2 3">
    <name type="scientific">Schaalia odontolytica F0309</name>
    <dbReference type="NCBI Taxonomy" id="649742"/>
    <lineage>
        <taxon>Bacteria</taxon>
        <taxon>Bacillati</taxon>
        <taxon>Actinomycetota</taxon>
        <taxon>Actinomycetes</taxon>
        <taxon>Actinomycetales</taxon>
        <taxon>Actinomycetaceae</taxon>
        <taxon>Schaalia</taxon>
    </lineage>
</organism>
<feature type="region of interest" description="Disordered" evidence="1">
    <location>
        <begin position="20"/>
        <end position="41"/>
    </location>
</feature>
<dbReference type="AlphaFoldDB" id="D4TYT6"/>
<accession>D4TYT6</accession>
<sequence>MRAPLPCVAVRGASPRRIFASTHGRGRGTHASDPGLVNVCD</sequence>
<evidence type="ECO:0000313" key="2">
    <source>
        <dbReference type="EMBL" id="EFF79891.1"/>
    </source>
</evidence>
<dbReference type="HOGENOM" id="CLU_3264522_0_0_11"/>
<comment type="caution">
    <text evidence="2">The sequence shown here is derived from an EMBL/GenBank/DDBJ whole genome shotgun (WGS) entry which is preliminary data.</text>
</comment>
<reference evidence="2 3" key="1">
    <citation type="submission" date="2009-10" db="EMBL/GenBank/DDBJ databases">
        <authorList>
            <person name="Weinstock G."/>
            <person name="Sodergren E."/>
            <person name="Clifton S."/>
            <person name="Fulton L."/>
            <person name="Fulton B."/>
            <person name="Courtney L."/>
            <person name="Fronick C."/>
            <person name="Harrison M."/>
            <person name="Strong C."/>
            <person name="Farmer C."/>
            <person name="Delahaunty K."/>
            <person name="Markovic C."/>
            <person name="Hall O."/>
            <person name="Minx P."/>
            <person name="Tomlinson C."/>
            <person name="Mitreva M."/>
            <person name="Nelson J."/>
            <person name="Hou S."/>
            <person name="Wollam A."/>
            <person name="Pepin K.H."/>
            <person name="Johnson M."/>
            <person name="Bhonagiri V."/>
            <person name="Nash W.E."/>
            <person name="Warren W."/>
            <person name="Chinwalla A."/>
            <person name="Mardis E.R."/>
            <person name="Wilson R.K."/>
        </authorList>
    </citation>
    <scope>NUCLEOTIDE SEQUENCE [LARGE SCALE GENOMIC DNA]</scope>
    <source>
        <strain evidence="2 3">F0309</strain>
    </source>
</reference>